<protein>
    <submittedName>
        <fullName evidence="1">Uncharacterized protein</fullName>
    </submittedName>
</protein>
<dbReference type="Proteomes" id="UP000014680">
    <property type="component" value="Unassembled WGS sequence"/>
</dbReference>
<evidence type="ECO:0000313" key="2">
    <source>
        <dbReference type="Proteomes" id="UP000014680"/>
    </source>
</evidence>
<dbReference type="KEGG" id="eiv:EIN_150610"/>
<evidence type="ECO:0000313" key="1">
    <source>
        <dbReference type="EMBL" id="ELP91194.1"/>
    </source>
</evidence>
<dbReference type="EMBL" id="KB206474">
    <property type="protein sequence ID" value="ELP91194.1"/>
    <property type="molecule type" value="Genomic_DNA"/>
</dbReference>
<dbReference type="GeneID" id="14890403"/>
<dbReference type="RefSeq" id="XP_004257965.1">
    <property type="nucleotide sequence ID" value="XM_004257917.1"/>
</dbReference>
<dbReference type="AlphaFoldDB" id="A0A0A1U8F7"/>
<gene>
    <name evidence="1" type="ORF">EIN_150610</name>
</gene>
<keyword evidence="2" id="KW-1185">Reference proteome</keyword>
<proteinExistence type="predicted"/>
<sequence length="172" mass="20654">MDTHRIEILRRSRKETKEWYDYQQSYLICTLIKEGHEVTVRRYRYKIEDRSITLHVLKIDNNEVKEIKPEYTDNKNEKRAKNQEEYIRGMDTMCEILVKDGYTFTTKQSVHGKKQRITSITCNGNIISQETIFEEGKKFNEFCKTLKCMEVVLNNLLINNYSIHFTIKTKNR</sequence>
<name>A0A0A1U8F7_ENTIV</name>
<reference evidence="1 2" key="1">
    <citation type="submission" date="2012-10" db="EMBL/GenBank/DDBJ databases">
        <authorList>
            <person name="Zafar N."/>
            <person name="Inman J."/>
            <person name="Hall N."/>
            <person name="Lorenzi H."/>
            <person name="Caler E."/>
        </authorList>
    </citation>
    <scope>NUCLEOTIDE SEQUENCE [LARGE SCALE GENOMIC DNA]</scope>
    <source>
        <strain evidence="1 2">IP1</strain>
    </source>
</reference>
<organism evidence="1 2">
    <name type="scientific">Entamoeba invadens IP1</name>
    <dbReference type="NCBI Taxonomy" id="370355"/>
    <lineage>
        <taxon>Eukaryota</taxon>
        <taxon>Amoebozoa</taxon>
        <taxon>Evosea</taxon>
        <taxon>Archamoebae</taxon>
        <taxon>Mastigamoebida</taxon>
        <taxon>Entamoebidae</taxon>
        <taxon>Entamoeba</taxon>
    </lineage>
</organism>
<dbReference type="VEuPathDB" id="AmoebaDB:EIN_150610"/>
<accession>A0A0A1U8F7</accession>